<dbReference type="Pfam" id="PF00784">
    <property type="entry name" value="MyTH4"/>
    <property type="match status" value="1"/>
</dbReference>
<keyword evidence="5" id="KW-0547">Nucleotide-binding</keyword>
<evidence type="ECO:0000259" key="10">
    <source>
        <dbReference type="PROSITE" id="PS51016"/>
    </source>
</evidence>
<dbReference type="SUPFAM" id="SSF50729">
    <property type="entry name" value="PH domain-like"/>
    <property type="match status" value="1"/>
</dbReference>
<dbReference type="PROSITE" id="PS50057">
    <property type="entry name" value="FERM_3"/>
    <property type="match status" value="1"/>
</dbReference>
<dbReference type="SUPFAM" id="SSF54236">
    <property type="entry name" value="Ubiquitin-like"/>
    <property type="match status" value="1"/>
</dbReference>
<evidence type="ECO:0000256" key="6">
    <source>
        <dbReference type="ARBA" id="ARBA00022840"/>
    </source>
</evidence>
<dbReference type="GO" id="GO:0005856">
    <property type="term" value="C:cytoskeleton"/>
    <property type="evidence" value="ECO:0007669"/>
    <property type="project" value="InterPro"/>
</dbReference>
<organism evidence="11 12">
    <name type="scientific">Clytia hemisphaerica</name>
    <dbReference type="NCBI Taxonomy" id="252671"/>
    <lineage>
        <taxon>Eukaryota</taxon>
        <taxon>Metazoa</taxon>
        <taxon>Cnidaria</taxon>
        <taxon>Hydrozoa</taxon>
        <taxon>Hydroidolina</taxon>
        <taxon>Leptothecata</taxon>
        <taxon>Obeliida</taxon>
        <taxon>Clytiidae</taxon>
        <taxon>Clytia</taxon>
    </lineage>
</organism>
<dbReference type="InterPro" id="IPR041794">
    <property type="entry name" value="MyoVII_FERM_C2"/>
</dbReference>
<keyword evidence="12" id="KW-1185">Reference proteome</keyword>
<dbReference type="PANTHER" id="PTHR22692">
    <property type="entry name" value="MYOSIN VII, XV"/>
    <property type="match status" value="1"/>
</dbReference>
<dbReference type="InterPro" id="IPR035963">
    <property type="entry name" value="FERM_2"/>
</dbReference>
<dbReference type="SMART" id="SM00295">
    <property type="entry name" value="B41"/>
    <property type="match status" value="1"/>
</dbReference>
<dbReference type="InterPro" id="IPR000857">
    <property type="entry name" value="MyTH4_dom"/>
</dbReference>
<dbReference type="CDD" id="cd14473">
    <property type="entry name" value="FERM_B-lobe"/>
    <property type="match status" value="1"/>
</dbReference>
<dbReference type="InterPro" id="IPR002404">
    <property type="entry name" value="IRS_PTB"/>
</dbReference>
<dbReference type="InterPro" id="IPR000299">
    <property type="entry name" value="FERM_domain"/>
</dbReference>
<dbReference type="InterPro" id="IPR019749">
    <property type="entry name" value="Band_41_domain"/>
</dbReference>
<dbReference type="InterPro" id="IPR014352">
    <property type="entry name" value="FERM/acyl-CoA-bd_prot_sf"/>
</dbReference>
<keyword evidence="6" id="KW-0067">ATP-binding</keyword>
<dbReference type="FunFam" id="3.10.20.90:FF:000051">
    <property type="entry name" value="Unconventional myosin-VIIa"/>
    <property type="match status" value="1"/>
</dbReference>
<dbReference type="Gene3D" id="1.25.40.530">
    <property type="entry name" value="MyTH4 domain"/>
    <property type="match status" value="1"/>
</dbReference>
<accession>A0A7M5XLK9</accession>
<dbReference type="Proteomes" id="UP000594262">
    <property type="component" value="Unplaced"/>
</dbReference>
<dbReference type="OrthoDB" id="6108017at2759"/>
<keyword evidence="8" id="KW-0009">Actin-binding</keyword>
<dbReference type="CDD" id="cd13199">
    <property type="entry name" value="FERM_C2_MyoVII"/>
    <property type="match status" value="1"/>
</dbReference>
<proteinExistence type="inferred from homology"/>
<protein>
    <recommendedName>
        <fullName evidence="13">FERM domain-containing protein</fullName>
    </recommendedName>
</protein>
<dbReference type="Gene3D" id="2.30.29.30">
    <property type="entry name" value="Pleckstrin-homology domain (PH domain)/Phosphotyrosine-binding domain (PTB)"/>
    <property type="match status" value="1"/>
</dbReference>
<feature type="domain" description="FERM" evidence="9">
    <location>
        <begin position="67"/>
        <end position="373"/>
    </location>
</feature>
<dbReference type="InterPro" id="IPR011993">
    <property type="entry name" value="PH-like_dom_sf"/>
</dbReference>
<dbReference type="InterPro" id="IPR051567">
    <property type="entry name" value="Unconventional_Myosin_ATPase"/>
</dbReference>
<evidence type="ECO:0000259" key="9">
    <source>
        <dbReference type="PROSITE" id="PS50057"/>
    </source>
</evidence>
<evidence type="ECO:0000313" key="11">
    <source>
        <dbReference type="EnsemblMetazoa" id="CLYHEMP025956.1"/>
    </source>
</evidence>
<evidence type="ECO:0000256" key="5">
    <source>
        <dbReference type="ARBA" id="ARBA00022741"/>
    </source>
</evidence>
<dbReference type="Gene3D" id="3.10.20.90">
    <property type="entry name" value="Phosphatidylinositol 3-kinase Catalytic Subunit, Chain A, domain 1"/>
    <property type="match status" value="1"/>
</dbReference>
<feature type="domain" description="MyTH4" evidence="10">
    <location>
        <begin position="1"/>
        <end position="61"/>
    </location>
</feature>
<sequence>MWLLTGSFACSTRLQQDVKLFLKSKSGQWSIAGDCYIRLHKTLRQGPRKYPPHLVEVEAVQEKTVRIFHKVYFPDDTNEAFEVESSTRAKDFCDQIGKKLQIRSSEGFSLFVKIADKVISVPEADFFFDFVRHLIEWLKKARPISQRDGAALNMSYQVFFMKKLWTSTEIGRDPNADTIFHFHQELPKLLRGYHKCTVEEAMTLAALQYKVRYGEDRSALQQITKHLERFVPSAMIASVQPIDKWREGIEYHYKNLSGRRKEECKVLFLKIIAKKTTFGSAFFEVRQTTDPRYPDQLLIAINKNGVNLIDPNSKDLLVTYPFTKIFNWSSGNTFFHMTIGNLVKGTKLLCETNLGYKMDDLLTSYISQMLSTMNKHKGTISFKR</sequence>
<dbReference type="InterPro" id="IPR038185">
    <property type="entry name" value="MyTH4_dom_sf"/>
</dbReference>
<keyword evidence="4" id="KW-0677">Repeat</keyword>
<dbReference type="Pfam" id="PF02174">
    <property type="entry name" value="IRS"/>
    <property type="match status" value="1"/>
</dbReference>
<evidence type="ECO:0000256" key="4">
    <source>
        <dbReference type="ARBA" id="ARBA00022737"/>
    </source>
</evidence>
<dbReference type="InterPro" id="IPR019748">
    <property type="entry name" value="FERM_central"/>
</dbReference>
<dbReference type="PROSITE" id="PS51016">
    <property type="entry name" value="MYTH4"/>
    <property type="match status" value="1"/>
</dbReference>
<dbReference type="InterPro" id="IPR029071">
    <property type="entry name" value="Ubiquitin-like_domsf"/>
</dbReference>
<reference evidence="11" key="1">
    <citation type="submission" date="2021-01" db="UniProtKB">
        <authorList>
            <consortium name="EnsemblMetazoa"/>
        </authorList>
    </citation>
    <scope>IDENTIFICATION</scope>
</reference>
<evidence type="ECO:0000256" key="8">
    <source>
        <dbReference type="ARBA" id="ARBA00023203"/>
    </source>
</evidence>
<dbReference type="GO" id="GO:0005524">
    <property type="term" value="F:ATP binding"/>
    <property type="evidence" value="ECO:0007669"/>
    <property type="project" value="UniProtKB-KW"/>
</dbReference>
<dbReference type="PANTHER" id="PTHR22692:SF33">
    <property type="entry name" value="MYOSIN"/>
    <property type="match status" value="1"/>
</dbReference>
<comment type="similarity">
    <text evidence="2">Belongs to the TRAFAC class myosin-kinesin ATPase superfamily. Myosin family.</text>
</comment>
<dbReference type="EnsemblMetazoa" id="CLYHEMT025956.1">
    <property type="protein sequence ID" value="CLYHEMP025956.1"/>
    <property type="gene ID" value="CLYHEMG025956"/>
</dbReference>
<dbReference type="GO" id="GO:0005737">
    <property type="term" value="C:cytoplasm"/>
    <property type="evidence" value="ECO:0007669"/>
    <property type="project" value="UniProtKB-SubCell"/>
</dbReference>
<evidence type="ECO:0008006" key="13">
    <source>
        <dbReference type="Google" id="ProtNLM"/>
    </source>
</evidence>
<evidence type="ECO:0000256" key="7">
    <source>
        <dbReference type="ARBA" id="ARBA00023175"/>
    </source>
</evidence>
<evidence type="ECO:0000256" key="2">
    <source>
        <dbReference type="ARBA" id="ARBA00008314"/>
    </source>
</evidence>
<evidence type="ECO:0000256" key="3">
    <source>
        <dbReference type="ARBA" id="ARBA00022490"/>
    </source>
</evidence>
<dbReference type="GO" id="GO:0003779">
    <property type="term" value="F:actin binding"/>
    <property type="evidence" value="ECO:0007669"/>
    <property type="project" value="UniProtKB-KW"/>
</dbReference>
<dbReference type="AlphaFoldDB" id="A0A7M5XLK9"/>
<keyword evidence="3" id="KW-0963">Cytoplasm</keyword>
<dbReference type="SUPFAM" id="SSF47031">
    <property type="entry name" value="Second domain of FERM"/>
    <property type="match status" value="1"/>
</dbReference>
<dbReference type="Pfam" id="PF21989">
    <property type="entry name" value="RA_2"/>
    <property type="match status" value="1"/>
</dbReference>
<dbReference type="CDD" id="cd17093">
    <property type="entry name" value="FERM2_F1_Myosin-VII"/>
    <property type="match status" value="1"/>
</dbReference>
<keyword evidence="7" id="KW-0505">Motor protein</keyword>
<evidence type="ECO:0000256" key="1">
    <source>
        <dbReference type="ARBA" id="ARBA00004496"/>
    </source>
</evidence>
<dbReference type="Gene3D" id="1.20.80.10">
    <property type="match status" value="1"/>
</dbReference>
<name>A0A7M5XLK9_9CNID</name>
<comment type="subcellular location">
    <subcellularLocation>
        <location evidence="1">Cytoplasm</location>
    </subcellularLocation>
</comment>
<evidence type="ECO:0000313" key="12">
    <source>
        <dbReference type="Proteomes" id="UP000594262"/>
    </source>
</evidence>